<evidence type="ECO:0000259" key="8">
    <source>
        <dbReference type="PROSITE" id="PS51202"/>
    </source>
</evidence>
<keyword evidence="2" id="KW-0813">Transport</keyword>
<dbReference type="AlphaFoldDB" id="A0A4Y1WPT1"/>
<dbReference type="PROSITE" id="PS51202">
    <property type="entry name" value="RCK_C"/>
    <property type="match status" value="2"/>
</dbReference>
<dbReference type="Proteomes" id="UP000318946">
    <property type="component" value="Chromosome"/>
</dbReference>
<dbReference type="PRINTS" id="PR00335">
    <property type="entry name" value="KUPTAKETRKA"/>
</dbReference>
<evidence type="ECO:0000313" key="9">
    <source>
        <dbReference type="EMBL" id="BBL02932.1"/>
    </source>
</evidence>
<dbReference type="NCBIfam" id="NF007031">
    <property type="entry name" value="PRK09496.1-2"/>
    <property type="match status" value="1"/>
</dbReference>
<dbReference type="SUPFAM" id="SSF116726">
    <property type="entry name" value="TrkA C-terminal domain-like"/>
    <property type="match status" value="2"/>
</dbReference>
<evidence type="ECO:0000256" key="2">
    <source>
        <dbReference type="ARBA" id="ARBA00022448"/>
    </source>
</evidence>
<evidence type="ECO:0000256" key="1">
    <source>
        <dbReference type="ARBA" id="ARBA00017378"/>
    </source>
</evidence>
<feature type="domain" description="RCK C-terminal" evidence="8">
    <location>
        <begin position="141"/>
        <end position="225"/>
    </location>
</feature>
<evidence type="ECO:0000256" key="3">
    <source>
        <dbReference type="ARBA" id="ARBA00022538"/>
    </source>
</evidence>
<evidence type="ECO:0000259" key="7">
    <source>
        <dbReference type="PROSITE" id="PS51201"/>
    </source>
</evidence>
<accession>A0A4Y1XPU5</accession>
<keyword evidence="6" id="KW-0406">Ion transport</keyword>
<dbReference type="InterPro" id="IPR050721">
    <property type="entry name" value="Trk_Ktr_HKT_K-transport"/>
</dbReference>
<dbReference type="Gene3D" id="3.30.70.1450">
    <property type="entry name" value="Regulator of K+ conductance, C-terminal domain"/>
    <property type="match status" value="2"/>
</dbReference>
<keyword evidence="3" id="KW-0633">Potassium transport</keyword>
<keyword evidence="10" id="KW-1185">Reference proteome</keyword>
<organism evidence="9 10">
    <name type="scientific">Alistipes communis</name>
    <dbReference type="NCBI Taxonomy" id="2585118"/>
    <lineage>
        <taxon>Bacteria</taxon>
        <taxon>Pseudomonadati</taxon>
        <taxon>Bacteroidota</taxon>
        <taxon>Bacteroidia</taxon>
        <taxon>Bacteroidales</taxon>
        <taxon>Rikenellaceae</taxon>
        <taxon>Alistipes</taxon>
    </lineage>
</organism>
<name>A0A4Y1WPT1_9BACT</name>
<dbReference type="Pfam" id="PF02254">
    <property type="entry name" value="TrkA_N"/>
    <property type="match status" value="2"/>
</dbReference>
<dbReference type="InterPro" id="IPR036721">
    <property type="entry name" value="RCK_C_sf"/>
</dbReference>
<dbReference type="PANTHER" id="PTHR43833:SF5">
    <property type="entry name" value="TRK SYSTEM POTASSIUM UPTAKE PROTEIN TRKA"/>
    <property type="match status" value="1"/>
</dbReference>
<dbReference type="GO" id="GO:0015079">
    <property type="term" value="F:potassium ion transmembrane transporter activity"/>
    <property type="evidence" value="ECO:0007669"/>
    <property type="project" value="InterPro"/>
</dbReference>
<dbReference type="OrthoDB" id="9775180at2"/>
<reference evidence="10" key="1">
    <citation type="submission" date="2019-06" db="EMBL/GenBank/DDBJ databases">
        <title>Alistipes onderdonkii subsp. vulgaris subsp. nov., Alistipes dispar sp. nov. and Alistipes communis sp. nov., isolated from human faeces, and creation of Alistipes onderdonkii subsp. onderdonkii subsp. nov.</title>
        <authorList>
            <person name="Sakamoto M."/>
            <person name="Ikeyama N."/>
            <person name="Ogata Y."/>
            <person name="Suda W."/>
            <person name="Iino T."/>
            <person name="Hattori M."/>
            <person name="Ohkuma M."/>
        </authorList>
    </citation>
    <scope>NUCLEOTIDE SEQUENCE [LARGE SCALE GENOMIC DNA]</scope>
    <source>
        <strain evidence="10">5CBH24</strain>
    </source>
</reference>
<sequence>MKIVIAGAGEMGSHLATMLSGNGHDITVIDRDAKALEEVGTLADIITVEGDSTTFEALRKASTRKCDLFIAVNHTENDNIVAAVIAKQLGARKTIARIDNNEYLEPNNKEIFIEMGIDYLFYPEKVAAAEVVDLLGHTSTTEYVDFSGGRLSLSVFKLEPTSPLVGRELAGFSDSDAELSYRTVAITRDGRTIIPHAEERFEEGDTIYVIARQDAVREVNDLSGQSHIEVKNLMILGGSRIGVQVASELQNEVNIKLIDYNAEKAYRLAELLDKTLIINVDGRNTEAMLEEGLPNMDAFLAVTGRSETNILAALLARRMGVKKVIAEVENLNYINLAESMGIDTIVNKKLITASNIFRFTMSSDVQAIKYLTGSEAEVMEFIAKPNSPATRSRIKEMGLPENVIIGGIVRGDKVEIAVGSTEIKAFDRVVVFALPDAVERVCDFFN</sequence>
<accession>A0A4Y1WPT1</accession>
<gene>
    <name evidence="9" type="ORF">A5CBH24_02450</name>
</gene>
<evidence type="ECO:0000256" key="5">
    <source>
        <dbReference type="ARBA" id="ARBA00023027"/>
    </source>
</evidence>
<evidence type="ECO:0000256" key="4">
    <source>
        <dbReference type="ARBA" id="ARBA00022958"/>
    </source>
</evidence>
<dbReference type="InterPro" id="IPR036291">
    <property type="entry name" value="NAD(P)-bd_dom_sf"/>
</dbReference>
<dbReference type="PROSITE" id="PS51201">
    <property type="entry name" value="RCK_N"/>
    <property type="match status" value="2"/>
</dbReference>
<dbReference type="InterPro" id="IPR006036">
    <property type="entry name" value="K_uptake_TrkA"/>
</dbReference>
<dbReference type="GO" id="GO:0005886">
    <property type="term" value="C:plasma membrane"/>
    <property type="evidence" value="ECO:0007669"/>
    <property type="project" value="InterPro"/>
</dbReference>
<evidence type="ECO:0000313" key="10">
    <source>
        <dbReference type="Proteomes" id="UP000318946"/>
    </source>
</evidence>
<dbReference type="GeneID" id="78340968"/>
<dbReference type="SUPFAM" id="SSF51735">
    <property type="entry name" value="NAD(P)-binding Rossmann-fold domains"/>
    <property type="match status" value="2"/>
</dbReference>
<feature type="domain" description="RCK N-terminal" evidence="7">
    <location>
        <begin position="230"/>
        <end position="346"/>
    </location>
</feature>
<proteinExistence type="predicted"/>
<dbReference type="PANTHER" id="PTHR43833">
    <property type="entry name" value="POTASSIUM CHANNEL PROTEIN 2-RELATED-RELATED"/>
    <property type="match status" value="1"/>
</dbReference>
<keyword evidence="5" id="KW-0520">NAD</keyword>
<dbReference type="NCBIfam" id="NF007038">
    <property type="entry name" value="PRK09496.2-6"/>
    <property type="match status" value="1"/>
</dbReference>
<dbReference type="InterPro" id="IPR006037">
    <property type="entry name" value="RCK_C"/>
</dbReference>
<dbReference type="Pfam" id="PF02080">
    <property type="entry name" value="TrkA_C"/>
    <property type="match status" value="2"/>
</dbReference>
<dbReference type="RefSeq" id="WP_141411934.1">
    <property type="nucleotide sequence ID" value="NZ_AP019735.1"/>
</dbReference>
<dbReference type="EMBL" id="AP019735">
    <property type="protein sequence ID" value="BBL02932.1"/>
    <property type="molecule type" value="Genomic_DNA"/>
</dbReference>
<dbReference type="InterPro" id="IPR003148">
    <property type="entry name" value="RCK_N"/>
</dbReference>
<dbReference type="NCBIfam" id="NF007039">
    <property type="entry name" value="PRK09496.3-2"/>
    <property type="match status" value="1"/>
</dbReference>
<keyword evidence="4" id="KW-0630">Potassium</keyword>
<evidence type="ECO:0000256" key="6">
    <source>
        <dbReference type="ARBA" id="ARBA00023065"/>
    </source>
</evidence>
<dbReference type="Gene3D" id="3.40.50.720">
    <property type="entry name" value="NAD(P)-binding Rossmann-like Domain"/>
    <property type="match status" value="2"/>
</dbReference>
<dbReference type="KEGG" id="acou:A5CBH24_02450"/>
<feature type="domain" description="RCK N-terminal" evidence="7">
    <location>
        <begin position="1"/>
        <end position="121"/>
    </location>
</feature>
<feature type="domain" description="RCK C-terminal" evidence="8">
    <location>
        <begin position="365"/>
        <end position="446"/>
    </location>
</feature>
<protein>
    <recommendedName>
        <fullName evidence="1">Trk system potassium uptake protein TrkA</fullName>
    </recommendedName>
</protein>